<name>A0A6G1X6D2_9BACI</name>
<dbReference type="Pfam" id="PF07451">
    <property type="entry name" value="SpoVAD"/>
    <property type="match status" value="1"/>
</dbReference>
<dbReference type="InterPro" id="IPR016039">
    <property type="entry name" value="Thiolase-like"/>
</dbReference>
<dbReference type="GO" id="GO:0016746">
    <property type="term" value="F:acyltransferase activity"/>
    <property type="evidence" value="ECO:0007669"/>
    <property type="project" value="InterPro"/>
</dbReference>
<protein>
    <submittedName>
        <fullName evidence="1">Stage V sporulation protein AD</fullName>
    </submittedName>
</protein>
<dbReference type="SUPFAM" id="SSF53901">
    <property type="entry name" value="Thiolase-like"/>
    <property type="match status" value="1"/>
</dbReference>
<dbReference type="InterPro" id="IPR010894">
    <property type="entry name" value="SpoVAD"/>
</dbReference>
<evidence type="ECO:0000313" key="2">
    <source>
        <dbReference type="Proteomes" id="UP000480185"/>
    </source>
</evidence>
<comment type="caution">
    <text evidence="1">The sequence shown here is derived from an EMBL/GenBank/DDBJ whole genome shotgun (WGS) entry which is preliminary data.</text>
</comment>
<dbReference type="NCBIfam" id="NF009069">
    <property type="entry name" value="PRK12404.1"/>
    <property type="match status" value="1"/>
</dbReference>
<reference evidence="1 2" key="1">
    <citation type="submission" date="2019-11" db="EMBL/GenBank/DDBJ databases">
        <authorList>
            <person name="Li J."/>
        </authorList>
    </citation>
    <scope>NUCLEOTIDE SEQUENCE [LARGE SCALE GENOMIC DNA]</scope>
    <source>
        <strain evidence="1 2">J4</strain>
    </source>
</reference>
<dbReference type="OrthoDB" id="9770068at2"/>
<sequence>MRKMGRQTWYFENNVYINEAATVAGPMEKQGPLGETYDITYDDLHCHEDNWEKAERRILQQSIQTCIQKAKLQTDQIDILLSGDLLNQNVSSNYAARALSIPLLTMFGACSTSMETLATASALVDAGFANNAVAATSSHNASAERQFRYPTEYGSQKPASATTTITGAGAALVSKNPSNIGIECATIGKVMDYQMGDPFDMGTAMAPAAFDTIKTHLGDLGRTPNDYDLILSGDLSSVGSPILKDMLKEDGINVDEIHNDCGLMVYNSDQPVFAGGSGCACSAVVTYGHVLNEIRKGNLNKVFVVATGALLSPTMIQQKETIPCIAHGVVLKREELTS</sequence>
<dbReference type="NCBIfam" id="NF006160">
    <property type="entry name" value="PRK08304.1"/>
    <property type="match status" value="1"/>
</dbReference>
<dbReference type="Proteomes" id="UP000480185">
    <property type="component" value="Unassembled WGS sequence"/>
</dbReference>
<dbReference type="InterPro" id="IPR038369">
    <property type="entry name" value="SpoVAD_sf"/>
</dbReference>
<proteinExistence type="predicted"/>
<evidence type="ECO:0000313" key="1">
    <source>
        <dbReference type="EMBL" id="MRG86465.1"/>
    </source>
</evidence>
<dbReference type="PIRSF" id="PIRSF011570">
    <property type="entry name" value="SpoVAD"/>
    <property type="match status" value="1"/>
</dbReference>
<dbReference type="AlphaFoldDB" id="A0A6G1X6D2"/>
<dbReference type="NCBIfam" id="TIGR02845">
    <property type="entry name" value="spore_V_AD"/>
    <property type="match status" value="1"/>
</dbReference>
<dbReference type="RefSeq" id="WP_153728381.1">
    <property type="nucleotide sequence ID" value="NZ_WJNH01000005.1"/>
</dbReference>
<keyword evidence="2" id="KW-1185">Reference proteome</keyword>
<dbReference type="Gene3D" id="3.40.47.40">
    <property type="entry name" value="Stage V sporulation protein AD"/>
    <property type="match status" value="1"/>
</dbReference>
<dbReference type="EMBL" id="WJNH01000005">
    <property type="protein sequence ID" value="MRG86465.1"/>
    <property type="molecule type" value="Genomic_DNA"/>
</dbReference>
<gene>
    <name evidence="1" type="primary">spoVAD</name>
    <name evidence="1" type="ORF">GH754_08990</name>
</gene>
<accession>A0A6G1X6D2</accession>
<organism evidence="1 2">
    <name type="scientific">Salinibacillus xinjiangensis</name>
    <dbReference type="NCBI Taxonomy" id="1229268"/>
    <lineage>
        <taxon>Bacteria</taxon>
        <taxon>Bacillati</taxon>
        <taxon>Bacillota</taxon>
        <taxon>Bacilli</taxon>
        <taxon>Bacillales</taxon>
        <taxon>Bacillaceae</taxon>
        <taxon>Salinibacillus</taxon>
    </lineage>
</organism>